<protein>
    <submittedName>
        <fullName evidence="5">GntR family transcriptional regulator</fullName>
    </submittedName>
</protein>
<keyword evidence="6" id="KW-1185">Reference proteome</keyword>
<gene>
    <name evidence="5" type="ORF">IZ6_29710</name>
</gene>
<dbReference type="Gene3D" id="1.20.120.530">
    <property type="entry name" value="GntR ligand-binding domain-like"/>
    <property type="match status" value="1"/>
</dbReference>
<dbReference type="SUPFAM" id="SSF48008">
    <property type="entry name" value="GntR ligand-binding domain-like"/>
    <property type="match status" value="1"/>
</dbReference>
<dbReference type="PROSITE" id="PS50949">
    <property type="entry name" value="HTH_GNTR"/>
    <property type="match status" value="1"/>
</dbReference>
<keyword evidence="2" id="KW-0238">DNA-binding</keyword>
<evidence type="ECO:0000313" key="5">
    <source>
        <dbReference type="EMBL" id="BCJ92236.1"/>
    </source>
</evidence>
<dbReference type="InterPro" id="IPR036390">
    <property type="entry name" value="WH_DNA-bd_sf"/>
</dbReference>
<keyword evidence="3" id="KW-0804">Transcription</keyword>
<dbReference type="PANTHER" id="PTHR43537:SF45">
    <property type="entry name" value="GNTR FAMILY REGULATORY PROTEIN"/>
    <property type="match status" value="1"/>
</dbReference>
<dbReference type="GO" id="GO:0003677">
    <property type="term" value="F:DNA binding"/>
    <property type="evidence" value="ECO:0007669"/>
    <property type="project" value="UniProtKB-KW"/>
</dbReference>
<dbReference type="Pfam" id="PF07729">
    <property type="entry name" value="FCD"/>
    <property type="match status" value="1"/>
</dbReference>
<dbReference type="RefSeq" id="WP_222875826.1">
    <property type="nucleotide sequence ID" value="NZ_AP023361.1"/>
</dbReference>
<dbReference type="Proteomes" id="UP000515317">
    <property type="component" value="Chromosome"/>
</dbReference>
<dbReference type="SUPFAM" id="SSF46785">
    <property type="entry name" value="Winged helix' DNA-binding domain"/>
    <property type="match status" value="1"/>
</dbReference>
<organism evidence="5 6">
    <name type="scientific">Terrihabitans soli</name>
    <dbReference type="NCBI Taxonomy" id="708113"/>
    <lineage>
        <taxon>Bacteria</taxon>
        <taxon>Pseudomonadati</taxon>
        <taxon>Pseudomonadota</taxon>
        <taxon>Alphaproteobacteria</taxon>
        <taxon>Hyphomicrobiales</taxon>
        <taxon>Terrihabitans</taxon>
    </lineage>
</organism>
<dbReference type="InterPro" id="IPR036388">
    <property type="entry name" value="WH-like_DNA-bd_sf"/>
</dbReference>
<keyword evidence="1" id="KW-0805">Transcription regulation</keyword>
<accession>A0A6S6QRK1</accession>
<dbReference type="EMBL" id="AP023361">
    <property type="protein sequence ID" value="BCJ92236.1"/>
    <property type="molecule type" value="Genomic_DNA"/>
</dbReference>
<dbReference type="Pfam" id="PF00392">
    <property type="entry name" value="GntR"/>
    <property type="match status" value="1"/>
</dbReference>
<sequence>MAVSSLSERIAHEITKRIHGGELPPDAHLSTQKLADNFRVSRSPVREALQLLAEKGVLEQRANRGFFVKRGIKVPKSAHDRADHSDAPEKYYRFAEDWLQNQIPQEITEQFLRDRYELTKAQAIEHLSRAANEGWIERKDGYGWRLIAVAKTPEALSQIYRFRAIIEPANILEPGFKLDRTVAAAQRRIMDDLLAGGVERWPAARLLASGITFHEEIARMSGNPFFLQSLIRVNRLRRLMDYRTLIDRERFYIQARDHLKMLDLLERGEHLECSYLMKQHLSDAMVRKFQIHEEIAKKRR</sequence>
<dbReference type="AlphaFoldDB" id="A0A6S6QRK1"/>
<dbReference type="GO" id="GO:0003700">
    <property type="term" value="F:DNA-binding transcription factor activity"/>
    <property type="evidence" value="ECO:0007669"/>
    <property type="project" value="InterPro"/>
</dbReference>
<dbReference type="CDD" id="cd07377">
    <property type="entry name" value="WHTH_GntR"/>
    <property type="match status" value="1"/>
</dbReference>
<evidence type="ECO:0000313" key="6">
    <source>
        <dbReference type="Proteomes" id="UP000515317"/>
    </source>
</evidence>
<dbReference type="InterPro" id="IPR000524">
    <property type="entry name" value="Tscrpt_reg_HTH_GntR"/>
</dbReference>
<name>A0A6S6QRK1_9HYPH</name>
<feature type="domain" description="HTH gntR-type" evidence="4">
    <location>
        <begin position="4"/>
        <end position="71"/>
    </location>
</feature>
<proteinExistence type="predicted"/>
<evidence type="ECO:0000256" key="3">
    <source>
        <dbReference type="ARBA" id="ARBA00023163"/>
    </source>
</evidence>
<evidence type="ECO:0000256" key="1">
    <source>
        <dbReference type="ARBA" id="ARBA00023015"/>
    </source>
</evidence>
<dbReference type="KEGG" id="tso:IZ6_29710"/>
<reference evidence="5 6" key="1">
    <citation type="submission" date="2020-08" db="EMBL/GenBank/DDBJ databases">
        <title>Genome sequence of Rhizobiales bacterium strain IZ6.</title>
        <authorList>
            <person name="Nakai R."/>
            <person name="Naganuma T."/>
        </authorList>
    </citation>
    <scope>NUCLEOTIDE SEQUENCE [LARGE SCALE GENOMIC DNA]</scope>
    <source>
        <strain evidence="5 6">IZ6</strain>
    </source>
</reference>
<evidence type="ECO:0000256" key="2">
    <source>
        <dbReference type="ARBA" id="ARBA00023125"/>
    </source>
</evidence>
<dbReference type="SMART" id="SM00345">
    <property type="entry name" value="HTH_GNTR"/>
    <property type="match status" value="2"/>
</dbReference>
<evidence type="ECO:0000259" key="4">
    <source>
        <dbReference type="PROSITE" id="PS50949"/>
    </source>
</evidence>
<dbReference type="InterPro" id="IPR008920">
    <property type="entry name" value="TF_FadR/GntR_C"/>
</dbReference>
<dbReference type="SMART" id="SM00895">
    <property type="entry name" value="FCD"/>
    <property type="match status" value="1"/>
</dbReference>
<dbReference type="PANTHER" id="PTHR43537">
    <property type="entry name" value="TRANSCRIPTIONAL REGULATOR, GNTR FAMILY"/>
    <property type="match status" value="1"/>
</dbReference>
<dbReference type="Gene3D" id="1.10.10.10">
    <property type="entry name" value="Winged helix-like DNA-binding domain superfamily/Winged helix DNA-binding domain"/>
    <property type="match status" value="1"/>
</dbReference>
<dbReference type="InterPro" id="IPR011711">
    <property type="entry name" value="GntR_C"/>
</dbReference>